<keyword evidence="2" id="KW-1185">Reference proteome</keyword>
<sequence>MATSMLLQTYPCSEEQIPAPQPVRYRAPWWSAKVRGLVDMAMKR</sequence>
<reference evidence="1 2" key="1">
    <citation type="journal article" date="2008" name="Science">
        <title>The Physcomitrella genome reveals evolutionary insights into the conquest of land by plants.</title>
        <authorList>
            <person name="Rensing S."/>
            <person name="Lang D."/>
            <person name="Zimmer A."/>
            <person name="Terry A."/>
            <person name="Salamov A."/>
            <person name="Shapiro H."/>
            <person name="Nishiyama T."/>
            <person name="Perroud P.-F."/>
            <person name="Lindquist E."/>
            <person name="Kamisugi Y."/>
            <person name="Tanahashi T."/>
            <person name="Sakakibara K."/>
            <person name="Fujita T."/>
            <person name="Oishi K."/>
            <person name="Shin-I T."/>
            <person name="Kuroki Y."/>
            <person name="Toyoda A."/>
            <person name="Suzuki Y."/>
            <person name="Hashimoto A."/>
            <person name="Yamaguchi K."/>
            <person name="Sugano A."/>
            <person name="Kohara Y."/>
            <person name="Fujiyama A."/>
            <person name="Anterola A."/>
            <person name="Aoki S."/>
            <person name="Ashton N."/>
            <person name="Barbazuk W.B."/>
            <person name="Barker E."/>
            <person name="Bennetzen J."/>
            <person name="Bezanilla M."/>
            <person name="Blankenship R."/>
            <person name="Cho S.H."/>
            <person name="Dutcher S."/>
            <person name="Estelle M."/>
            <person name="Fawcett J.A."/>
            <person name="Gundlach H."/>
            <person name="Hanada K."/>
            <person name="Heyl A."/>
            <person name="Hicks K.A."/>
            <person name="Hugh J."/>
            <person name="Lohr M."/>
            <person name="Mayer K."/>
            <person name="Melkozernov A."/>
            <person name="Murata T."/>
            <person name="Nelson D."/>
            <person name="Pils B."/>
            <person name="Prigge M."/>
            <person name="Reiss B."/>
            <person name="Renner T."/>
            <person name="Rombauts S."/>
            <person name="Rushton P."/>
            <person name="Sanderfoot A."/>
            <person name="Schween G."/>
            <person name="Shiu S.-H."/>
            <person name="Stueber K."/>
            <person name="Theodoulou F.L."/>
            <person name="Tu H."/>
            <person name="Van de Peer Y."/>
            <person name="Verrier P.J."/>
            <person name="Waters E."/>
            <person name="Wood A."/>
            <person name="Yang L."/>
            <person name="Cove D."/>
            <person name="Cuming A."/>
            <person name="Hasebe M."/>
            <person name="Lucas S."/>
            <person name="Mishler D.B."/>
            <person name="Reski R."/>
            <person name="Grigoriev I."/>
            <person name="Quatrano R.S."/>
            <person name="Boore J.L."/>
        </authorList>
    </citation>
    <scope>NUCLEOTIDE SEQUENCE [LARGE SCALE GENOMIC DNA]</scope>
    <source>
        <strain evidence="1 2">cv. Gransden 2004</strain>
    </source>
</reference>
<dbReference type="EnsemblPlants" id="Pp3c2_16240V3.2">
    <property type="protein sequence ID" value="Pp3c2_16240V3.2"/>
    <property type="gene ID" value="Pp3c2_16240"/>
</dbReference>
<accession>A0A7I4CZX1</accession>
<name>A0A7I4CZX1_PHYPA</name>
<dbReference type="EMBL" id="ABEU02000002">
    <property type="status" value="NOT_ANNOTATED_CDS"/>
    <property type="molecule type" value="Genomic_DNA"/>
</dbReference>
<proteinExistence type="predicted"/>
<reference evidence="1 2" key="2">
    <citation type="journal article" date="2018" name="Plant J.">
        <title>The Physcomitrella patens chromosome-scale assembly reveals moss genome structure and evolution.</title>
        <authorList>
            <person name="Lang D."/>
            <person name="Ullrich K.K."/>
            <person name="Murat F."/>
            <person name="Fuchs J."/>
            <person name="Jenkins J."/>
            <person name="Haas F.B."/>
            <person name="Piednoel M."/>
            <person name="Gundlach H."/>
            <person name="Van Bel M."/>
            <person name="Meyberg R."/>
            <person name="Vives C."/>
            <person name="Morata J."/>
            <person name="Symeonidi A."/>
            <person name="Hiss M."/>
            <person name="Muchero W."/>
            <person name="Kamisugi Y."/>
            <person name="Saleh O."/>
            <person name="Blanc G."/>
            <person name="Decker E.L."/>
            <person name="van Gessel N."/>
            <person name="Grimwood J."/>
            <person name="Hayes R.D."/>
            <person name="Graham S.W."/>
            <person name="Gunter L.E."/>
            <person name="McDaniel S.F."/>
            <person name="Hoernstein S.N.W."/>
            <person name="Larsson A."/>
            <person name="Li F.W."/>
            <person name="Perroud P.F."/>
            <person name="Phillips J."/>
            <person name="Ranjan P."/>
            <person name="Rokshar D.S."/>
            <person name="Rothfels C.J."/>
            <person name="Schneider L."/>
            <person name="Shu S."/>
            <person name="Stevenson D.W."/>
            <person name="Thummler F."/>
            <person name="Tillich M."/>
            <person name="Villarreal Aguilar J.C."/>
            <person name="Widiez T."/>
            <person name="Wong G.K."/>
            <person name="Wymore A."/>
            <person name="Zhang Y."/>
            <person name="Zimmer A.D."/>
            <person name="Quatrano R.S."/>
            <person name="Mayer K.F.X."/>
            <person name="Goodstein D."/>
            <person name="Casacuberta J.M."/>
            <person name="Vandepoele K."/>
            <person name="Reski R."/>
            <person name="Cuming A.C."/>
            <person name="Tuskan G.A."/>
            <person name="Maumus F."/>
            <person name="Salse J."/>
            <person name="Schmutz J."/>
            <person name="Rensing S.A."/>
        </authorList>
    </citation>
    <scope>NUCLEOTIDE SEQUENCE [LARGE SCALE GENOMIC DNA]</scope>
    <source>
        <strain evidence="1 2">cv. Gransden 2004</strain>
    </source>
</reference>
<dbReference type="Gramene" id="Pp3c2_16240V3.2">
    <property type="protein sequence ID" value="Pp3c2_16240V3.2"/>
    <property type="gene ID" value="Pp3c2_16240"/>
</dbReference>
<organism evidence="1 2">
    <name type="scientific">Physcomitrium patens</name>
    <name type="common">Spreading-leaved earth moss</name>
    <name type="synonym">Physcomitrella patens</name>
    <dbReference type="NCBI Taxonomy" id="3218"/>
    <lineage>
        <taxon>Eukaryota</taxon>
        <taxon>Viridiplantae</taxon>
        <taxon>Streptophyta</taxon>
        <taxon>Embryophyta</taxon>
        <taxon>Bryophyta</taxon>
        <taxon>Bryophytina</taxon>
        <taxon>Bryopsida</taxon>
        <taxon>Funariidae</taxon>
        <taxon>Funariales</taxon>
        <taxon>Funariaceae</taxon>
        <taxon>Physcomitrium</taxon>
    </lineage>
</organism>
<reference evidence="1" key="3">
    <citation type="submission" date="2020-12" db="UniProtKB">
        <authorList>
            <consortium name="EnsemblPlants"/>
        </authorList>
    </citation>
    <scope>IDENTIFICATION</scope>
</reference>
<evidence type="ECO:0000313" key="1">
    <source>
        <dbReference type="EnsemblPlants" id="Pp3c2_16240V3.2"/>
    </source>
</evidence>
<dbReference type="AlphaFoldDB" id="A0A7I4CZX1"/>
<dbReference type="Proteomes" id="UP000006727">
    <property type="component" value="Chromosome 2"/>
</dbReference>
<evidence type="ECO:0000313" key="2">
    <source>
        <dbReference type="Proteomes" id="UP000006727"/>
    </source>
</evidence>
<protein>
    <submittedName>
        <fullName evidence="1">Uncharacterized protein</fullName>
    </submittedName>
</protein>